<comment type="caution">
    <text evidence="1">The sequence shown here is derived from an EMBL/GenBank/DDBJ whole genome shotgun (WGS) entry which is preliminary data.</text>
</comment>
<reference evidence="1" key="2">
    <citation type="submission" date="2023-01" db="EMBL/GenBank/DDBJ databases">
        <authorList>
            <person name="Petersen C."/>
        </authorList>
    </citation>
    <scope>NUCLEOTIDE SEQUENCE</scope>
    <source>
        <strain evidence="1">IBT 15450</strain>
    </source>
</reference>
<name>A0AAD6N9H9_PENCN</name>
<proteinExistence type="predicted"/>
<evidence type="ECO:0000313" key="2">
    <source>
        <dbReference type="Proteomes" id="UP001219568"/>
    </source>
</evidence>
<reference evidence="1" key="1">
    <citation type="journal article" date="2023" name="IMA Fungus">
        <title>Comparative genomic study of the Penicillium genus elucidates a diverse pangenome and 15 lateral gene transfer events.</title>
        <authorList>
            <person name="Petersen C."/>
            <person name="Sorensen T."/>
            <person name="Nielsen M.R."/>
            <person name="Sondergaard T.E."/>
            <person name="Sorensen J.L."/>
            <person name="Fitzpatrick D.A."/>
            <person name="Frisvad J.C."/>
            <person name="Nielsen K.L."/>
        </authorList>
    </citation>
    <scope>NUCLEOTIDE SEQUENCE</scope>
    <source>
        <strain evidence="1">IBT 15450</strain>
    </source>
</reference>
<evidence type="ECO:0000313" key="1">
    <source>
        <dbReference type="EMBL" id="KAJ6044293.1"/>
    </source>
</evidence>
<dbReference type="EMBL" id="JAQJZL010000004">
    <property type="protein sequence ID" value="KAJ6044293.1"/>
    <property type="molecule type" value="Genomic_DNA"/>
</dbReference>
<protein>
    <submittedName>
        <fullName evidence="1">Uncharacterized protein</fullName>
    </submittedName>
</protein>
<keyword evidence="2" id="KW-1185">Reference proteome</keyword>
<sequence>MNPELRSLMRYEPGAAVLRPVMVPDWYTAEDADAGKDDLADHDKTADRRFEVSSIYDSVSTGLPLGIRNQGACGSDSDVDEIDDLEMTGNTYASGRKKDRLCGASTTGLLKLLA</sequence>
<organism evidence="1 2">
    <name type="scientific">Penicillium canescens</name>
    <dbReference type="NCBI Taxonomy" id="5083"/>
    <lineage>
        <taxon>Eukaryota</taxon>
        <taxon>Fungi</taxon>
        <taxon>Dikarya</taxon>
        <taxon>Ascomycota</taxon>
        <taxon>Pezizomycotina</taxon>
        <taxon>Eurotiomycetes</taxon>
        <taxon>Eurotiomycetidae</taxon>
        <taxon>Eurotiales</taxon>
        <taxon>Aspergillaceae</taxon>
        <taxon>Penicillium</taxon>
    </lineage>
</organism>
<accession>A0AAD6N9H9</accession>
<dbReference type="Proteomes" id="UP001219568">
    <property type="component" value="Unassembled WGS sequence"/>
</dbReference>
<dbReference type="AlphaFoldDB" id="A0AAD6N9H9"/>
<gene>
    <name evidence="1" type="ORF">N7460_005648</name>
</gene>